<reference evidence="1" key="1">
    <citation type="submission" date="2020-04" db="EMBL/GenBank/DDBJ databases">
        <title>Global-level population genomics: horizontal gene transfer, symbiosis and evolution in Rhizobia.</title>
        <authorList>
            <person name="Gai Y."/>
        </authorList>
    </citation>
    <scope>NUCLEOTIDE SEQUENCE</scope>
    <source>
        <strain evidence="1">BLR57</strain>
    </source>
</reference>
<comment type="caution">
    <text evidence="1">The sequence shown here is derived from an EMBL/GenBank/DDBJ whole genome shotgun (WGS) entry which is preliminary data.</text>
</comment>
<name>A0A9Q3QXL5_9HYPH</name>
<sequence>MVEVWRDIKKGCLPEAAFSISVVGNSHFELKVGFAAPVEIGQRHILSIDVFWEDLLVKEIADGAVSEGWKQVLRQGGLRELSQLRVGNS</sequence>
<accession>A0A9Q3QXL5</accession>
<protein>
    <submittedName>
        <fullName evidence="1">Uncharacterized protein</fullName>
    </submittedName>
</protein>
<dbReference type="EMBL" id="JABDYC010000001">
    <property type="protein sequence ID" value="MBX5021157.1"/>
    <property type="molecule type" value="Genomic_DNA"/>
</dbReference>
<dbReference type="RefSeq" id="WP_221133306.1">
    <property type="nucleotide sequence ID" value="NZ_JABDYC010000001.1"/>
</dbReference>
<gene>
    <name evidence="1" type="ORF">HJB63_00920</name>
</gene>
<dbReference type="AlphaFoldDB" id="A0A9Q3QXL5"/>
<proteinExistence type="predicted"/>
<evidence type="ECO:0000313" key="2">
    <source>
        <dbReference type="Proteomes" id="UP000749740"/>
    </source>
</evidence>
<evidence type="ECO:0000313" key="1">
    <source>
        <dbReference type="EMBL" id="MBX5021157.1"/>
    </source>
</evidence>
<organism evidence="1 2">
    <name type="scientific">Rhizobium lentis</name>
    <dbReference type="NCBI Taxonomy" id="1138194"/>
    <lineage>
        <taxon>Bacteria</taxon>
        <taxon>Pseudomonadati</taxon>
        <taxon>Pseudomonadota</taxon>
        <taxon>Alphaproteobacteria</taxon>
        <taxon>Hyphomicrobiales</taxon>
        <taxon>Rhizobiaceae</taxon>
        <taxon>Rhizobium/Agrobacterium group</taxon>
        <taxon>Rhizobium</taxon>
    </lineage>
</organism>
<dbReference type="Proteomes" id="UP000749740">
    <property type="component" value="Unassembled WGS sequence"/>
</dbReference>